<dbReference type="EMBL" id="BKCJ010005714">
    <property type="protein sequence ID" value="GEU68251.1"/>
    <property type="molecule type" value="Genomic_DNA"/>
</dbReference>
<accession>A0A6L2M2L1</accession>
<gene>
    <name evidence="2" type="ORF">Tci_040229</name>
</gene>
<organism evidence="2">
    <name type="scientific">Tanacetum cinerariifolium</name>
    <name type="common">Dalmatian daisy</name>
    <name type="synonym">Chrysanthemum cinerariifolium</name>
    <dbReference type="NCBI Taxonomy" id="118510"/>
    <lineage>
        <taxon>Eukaryota</taxon>
        <taxon>Viridiplantae</taxon>
        <taxon>Streptophyta</taxon>
        <taxon>Embryophyta</taxon>
        <taxon>Tracheophyta</taxon>
        <taxon>Spermatophyta</taxon>
        <taxon>Magnoliopsida</taxon>
        <taxon>eudicotyledons</taxon>
        <taxon>Gunneridae</taxon>
        <taxon>Pentapetalae</taxon>
        <taxon>asterids</taxon>
        <taxon>campanulids</taxon>
        <taxon>Asterales</taxon>
        <taxon>Asteraceae</taxon>
        <taxon>Asteroideae</taxon>
        <taxon>Anthemideae</taxon>
        <taxon>Anthemidinae</taxon>
        <taxon>Tanacetum</taxon>
    </lineage>
</organism>
<evidence type="ECO:0000313" key="2">
    <source>
        <dbReference type="EMBL" id="GEU68251.1"/>
    </source>
</evidence>
<name>A0A6L2M2L1_TANCI</name>
<feature type="region of interest" description="Disordered" evidence="1">
    <location>
        <begin position="113"/>
        <end position="135"/>
    </location>
</feature>
<comment type="caution">
    <text evidence="2">The sequence shown here is derived from an EMBL/GenBank/DDBJ whole genome shotgun (WGS) entry which is preliminary data.</text>
</comment>
<sequence length="447" mass="49957">VMSTLAYVDSETITQADRAQSSRVPVPLPDDPYVAVGQAKLVAPSENHTYGCAYSADPILGHVSLNSGATALSLSSFRKRYISSYETPSPSSSSTLSGRRILRRIRRIRVRMRTTRERERESQGLGDEGQGLEDEGLGLEEEKEAVPEGQQQAILVVNTAAGEPLGLGYGALRCRELAVGEDQVPSTFEVGQSFRSMPDQQGAERVSVFRQPIFNTLVDPEDGRVYIDILAYVPLAAPVQTPPSPKWSIGSLPVSPSSPVVLSPIAFLVATPTTTISVDDDQFLEVGGNIDRDVRELYTRSGAIRDEIFLQRYRFRSLGREQERATMTFGALLRAVLALEWVWQKIPNPMGKSKTQSFWSKARHAYRVSRRIREHYTRKDSSIRSPTRIRAGLGEHLALMERFNKIPIGDRGGFEVWFANQAAMQRELQEIRGRVTALEQERRRREP</sequence>
<evidence type="ECO:0000256" key="1">
    <source>
        <dbReference type="SAM" id="MobiDB-lite"/>
    </source>
</evidence>
<feature type="non-terminal residue" evidence="2">
    <location>
        <position position="1"/>
    </location>
</feature>
<reference evidence="2" key="1">
    <citation type="journal article" date="2019" name="Sci. Rep.">
        <title>Draft genome of Tanacetum cinerariifolium, the natural source of mosquito coil.</title>
        <authorList>
            <person name="Yamashiro T."/>
            <person name="Shiraishi A."/>
            <person name="Satake H."/>
            <person name="Nakayama K."/>
        </authorList>
    </citation>
    <scope>NUCLEOTIDE SEQUENCE</scope>
</reference>
<dbReference type="AlphaFoldDB" id="A0A6L2M2L1"/>
<proteinExistence type="predicted"/>
<protein>
    <submittedName>
        <fullName evidence="2">Uncharacterized protein</fullName>
    </submittedName>
</protein>